<protein>
    <submittedName>
        <fullName evidence="11">Transcription factor AP-2 C-terminal domain-containing protein</fullName>
    </submittedName>
</protein>
<sequence length="621" mass="68832">MPSLRCSLQSLLFFMLLNIVSYASGADLETILEDATTQTPKQWERMFFGVMIYLIISLILFINTFLICRYKSKPKQMAKAEPTLKSVVINVHQRPEPRVVNLSLRQALPSPSDRRSSSAAPSEPATLERIIITKTARLKDSERRAAKTAREGLSQRDKALIRAVAASTARSLREVSKKSKRSTVKALQHHRLAVRVVHLAALREAAALDVPPVLLGALRIVLAAQVTALAAAHLVLIQAFAVRLAVPVQAVHHGADKGEMRGNSRMKNTLTHFQGTQGYQLAISGSPTDCGYTSFSCIKVVDYSQGTVTRSCQSVNCTIAGTMTMTPNSVCQNTSTYPVTQTMSTMDLTNNSHSEDSGVTDMSTSTEKVEASFDDYEMDDNKENALPNNNTLLSPIINPTPLHPIKSYETYCTVPGRLTLLSNLKKYRVTIAEVQRRLSPPECLNASVLGGILRKAKNKDGGKILREQLMSYGVELTSGRRRQVQLTCFSSLVEEEVAQIASDFNLVNSKHYPLKEVAKYVLGDIEVHNAQDASMYRRMGLFYASALLQRILDLHRADRTPLADSFLKFDPRTPHLDEKLQHELSNYTLLTHGFGGRMFVEVLETVLSVIVEADKILKTKN</sequence>
<keyword evidence="7" id="KW-1133">Transmembrane helix</keyword>
<feature type="chain" id="PRO_5037667481" evidence="8">
    <location>
        <begin position="26"/>
        <end position="621"/>
    </location>
</feature>
<keyword evidence="7" id="KW-0812">Transmembrane</keyword>
<dbReference type="PRINTS" id="PR01748">
    <property type="entry name" value="AP2TNSCPFCT"/>
</dbReference>
<dbReference type="Pfam" id="PF03299">
    <property type="entry name" value="TF_AP-2"/>
    <property type="match status" value="1"/>
</dbReference>
<evidence type="ECO:0000259" key="9">
    <source>
        <dbReference type="Pfam" id="PF03299"/>
    </source>
</evidence>
<comment type="similarity">
    <text evidence="2">Belongs to the AP-2 family.</text>
</comment>
<dbReference type="GO" id="GO:0042127">
    <property type="term" value="P:regulation of cell population proliferation"/>
    <property type="evidence" value="ECO:0007669"/>
    <property type="project" value="TreeGrafter"/>
</dbReference>
<feature type="transmembrane region" description="Helical" evidence="7">
    <location>
        <begin position="49"/>
        <end position="68"/>
    </location>
</feature>
<feature type="transmembrane region" description="Helical" evidence="7">
    <location>
        <begin position="220"/>
        <end position="241"/>
    </location>
</feature>
<evidence type="ECO:0000256" key="1">
    <source>
        <dbReference type="ARBA" id="ARBA00004123"/>
    </source>
</evidence>
<accession>A0A915LSB4</accession>
<proteinExistence type="inferred from homology"/>
<evidence type="ECO:0000256" key="7">
    <source>
        <dbReference type="SAM" id="Phobius"/>
    </source>
</evidence>
<dbReference type="WBParaSite" id="scaffold1531_cov261.g3262">
    <property type="protein sequence ID" value="scaffold1531_cov261.g3262"/>
    <property type="gene ID" value="scaffold1531_cov261.g3262"/>
</dbReference>
<keyword evidence="5" id="KW-0804">Transcription</keyword>
<evidence type="ECO:0000313" key="10">
    <source>
        <dbReference type="Proteomes" id="UP000887561"/>
    </source>
</evidence>
<dbReference type="GO" id="GO:0005634">
    <property type="term" value="C:nucleus"/>
    <property type="evidence" value="ECO:0007669"/>
    <property type="project" value="UniProtKB-SubCell"/>
</dbReference>
<dbReference type="InterPro" id="IPR013854">
    <property type="entry name" value="TF_AP2_C"/>
</dbReference>
<dbReference type="Proteomes" id="UP000887561">
    <property type="component" value="Unplaced"/>
</dbReference>
<dbReference type="InterPro" id="IPR004979">
    <property type="entry name" value="TF_AP2"/>
</dbReference>
<feature type="domain" description="Transcription factor AP-2 C-terminal" evidence="9">
    <location>
        <begin position="411"/>
        <end position="611"/>
    </location>
</feature>
<dbReference type="GO" id="GO:0000981">
    <property type="term" value="F:DNA-binding transcription factor activity, RNA polymerase II-specific"/>
    <property type="evidence" value="ECO:0007669"/>
    <property type="project" value="TreeGrafter"/>
</dbReference>
<dbReference type="PANTHER" id="PTHR10812">
    <property type="entry name" value="TRANSCRIPTION FACTOR AP-2"/>
    <property type="match status" value="1"/>
</dbReference>
<keyword evidence="6" id="KW-0539">Nucleus</keyword>
<keyword evidence="3" id="KW-0805">Transcription regulation</keyword>
<feature type="signal peptide" evidence="8">
    <location>
        <begin position="1"/>
        <end position="25"/>
    </location>
</feature>
<dbReference type="AlphaFoldDB" id="A0A915LSB4"/>
<dbReference type="PANTHER" id="PTHR10812:SF17">
    <property type="entry name" value="TRANSCRIPTION FACTOR AP-2, ISOFORM D"/>
    <property type="match status" value="1"/>
</dbReference>
<keyword evidence="10" id="KW-1185">Reference proteome</keyword>
<dbReference type="GO" id="GO:0000977">
    <property type="term" value="F:RNA polymerase II transcription regulatory region sequence-specific DNA binding"/>
    <property type="evidence" value="ECO:0007669"/>
    <property type="project" value="TreeGrafter"/>
</dbReference>
<evidence type="ECO:0000256" key="6">
    <source>
        <dbReference type="ARBA" id="ARBA00023242"/>
    </source>
</evidence>
<evidence type="ECO:0000256" key="5">
    <source>
        <dbReference type="ARBA" id="ARBA00023163"/>
    </source>
</evidence>
<evidence type="ECO:0000256" key="4">
    <source>
        <dbReference type="ARBA" id="ARBA00023125"/>
    </source>
</evidence>
<reference evidence="11" key="1">
    <citation type="submission" date="2022-11" db="UniProtKB">
        <authorList>
            <consortium name="WormBaseParasite"/>
        </authorList>
    </citation>
    <scope>IDENTIFICATION</scope>
</reference>
<organism evidence="10 11">
    <name type="scientific">Meloidogyne javanica</name>
    <name type="common">Root-knot nematode worm</name>
    <dbReference type="NCBI Taxonomy" id="6303"/>
    <lineage>
        <taxon>Eukaryota</taxon>
        <taxon>Metazoa</taxon>
        <taxon>Ecdysozoa</taxon>
        <taxon>Nematoda</taxon>
        <taxon>Chromadorea</taxon>
        <taxon>Rhabditida</taxon>
        <taxon>Tylenchina</taxon>
        <taxon>Tylenchomorpha</taxon>
        <taxon>Tylenchoidea</taxon>
        <taxon>Meloidogynidae</taxon>
        <taxon>Meloidogyninae</taxon>
        <taxon>Meloidogyne</taxon>
        <taxon>Meloidogyne incognita group</taxon>
    </lineage>
</organism>
<name>A0A915LSB4_MELJA</name>
<keyword evidence="7" id="KW-0472">Membrane</keyword>
<evidence type="ECO:0000256" key="8">
    <source>
        <dbReference type="SAM" id="SignalP"/>
    </source>
</evidence>
<evidence type="ECO:0000256" key="3">
    <source>
        <dbReference type="ARBA" id="ARBA00023015"/>
    </source>
</evidence>
<keyword evidence="4" id="KW-0238">DNA-binding</keyword>
<evidence type="ECO:0000256" key="2">
    <source>
        <dbReference type="ARBA" id="ARBA00007770"/>
    </source>
</evidence>
<evidence type="ECO:0000313" key="11">
    <source>
        <dbReference type="WBParaSite" id="scaffold1531_cov261.g3262"/>
    </source>
</evidence>
<comment type="subcellular location">
    <subcellularLocation>
        <location evidence="1">Nucleus</location>
    </subcellularLocation>
</comment>
<keyword evidence="8" id="KW-0732">Signal</keyword>